<name>A0A9R1CW19_9EURY</name>
<protein>
    <submittedName>
        <fullName evidence="1">Uncharacterized protein</fullName>
    </submittedName>
</protein>
<evidence type="ECO:0000313" key="1">
    <source>
        <dbReference type="EMBL" id="MCQ4334644.1"/>
    </source>
</evidence>
<gene>
    <name evidence="1" type="ORF">KM295_14385</name>
</gene>
<sequence>PGDVRETDSGFALARDPAREVAAARLDEQVSETNVTPSDITLQDTDSGFEAVFEQQVSR</sequence>
<dbReference type="EMBL" id="JAHLKM010000030">
    <property type="protein sequence ID" value="MCQ4334644.1"/>
    <property type="molecule type" value="Genomic_DNA"/>
</dbReference>
<dbReference type="AlphaFoldDB" id="A0A9R1CW19"/>
<evidence type="ECO:0000313" key="2">
    <source>
        <dbReference type="Proteomes" id="UP001139494"/>
    </source>
</evidence>
<comment type="caution">
    <text evidence="1">The sequence shown here is derived from an EMBL/GenBank/DDBJ whole genome shotgun (WGS) entry which is preliminary data.</text>
</comment>
<organism evidence="1 2">
    <name type="scientific">Natronomonas aquatica</name>
    <dbReference type="NCBI Taxonomy" id="2841590"/>
    <lineage>
        <taxon>Archaea</taxon>
        <taxon>Methanobacteriati</taxon>
        <taxon>Methanobacteriota</taxon>
        <taxon>Stenosarchaea group</taxon>
        <taxon>Halobacteria</taxon>
        <taxon>Halobacteriales</taxon>
        <taxon>Natronomonadaceae</taxon>
        <taxon>Natronomonas</taxon>
    </lineage>
</organism>
<dbReference type="RefSeq" id="WP_256030712.1">
    <property type="nucleotide sequence ID" value="NZ_JAHLKM010000030.1"/>
</dbReference>
<accession>A0A9R1CW19</accession>
<keyword evidence="2" id="KW-1185">Reference proteome</keyword>
<proteinExistence type="predicted"/>
<feature type="non-terminal residue" evidence="1">
    <location>
        <position position="1"/>
    </location>
</feature>
<dbReference type="Proteomes" id="UP001139494">
    <property type="component" value="Unassembled WGS sequence"/>
</dbReference>
<reference evidence="1" key="1">
    <citation type="journal article" date="2023" name="Front. Microbiol.">
        <title>Genomic-based phylogenetic and metabolic analyses of the genus Natronomonas, and description of Natronomonas aquatica sp. nov.</title>
        <authorList>
            <person name="Garcia-Roldan A."/>
            <person name="Duran-Viseras A."/>
            <person name="de la Haba R.R."/>
            <person name="Corral P."/>
            <person name="Sanchez-Porro C."/>
            <person name="Ventosa A."/>
        </authorList>
    </citation>
    <scope>NUCLEOTIDE SEQUENCE</scope>
    <source>
        <strain evidence="1">F2-12</strain>
    </source>
</reference>